<reference evidence="3" key="1">
    <citation type="submission" date="2017-01" db="EMBL/GenBank/DDBJ databases">
        <authorList>
            <person name="Wang Y."/>
            <person name="White M."/>
            <person name="Kvist S."/>
            <person name="Moncalvo J.-M."/>
        </authorList>
    </citation>
    <scope>NUCLEOTIDE SEQUENCE [LARGE SCALE GENOMIC DNA]</scope>
    <source>
        <strain evidence="3">ID-206-W2</strain>
    </source>
</reference>
<gene>
    <name evidence="2" type="ORF">AYI69_g11460</name>
</gene>
<sequence length="69" mass="7569">MAVDRIEQESNVKKNSENGQNGPRIGGCARSSKLWDQVGFMESNQGPCGGLLNSQKTYYSAFFYDSNSA</sequence>
<dbReference type="Proteomes" id="UP000187429">
    <property type="component" value="Unassembled WGS sequence"/>
</dbReference>
<proteinExistence type="predicted"/>
<name>A0A1R1WYL0_9FUNG</name>
<evidence type="ECO:0000256" key="1">
    <source>
        <dbReference type="SAM" id="MobiDB-lite"/>
    </source>
</evidence>
<keyword evidence="3" id="KW-1185">Reference proteome</keyword>
<comment type="caution">
    <text evidence="2">The sequence shown here is derived from an EMBL/GenBank/DDBJ whole genome shotgun (WGS) entry which is preliminary data.</text>
</comment>
<feature type="compositionally biased region" description="Basic and acidic residues" evidence="1">
    <location>
        <begin position="1"/>
        <end position="16"/>
    </location>
</feature>
<feature type="region of interest" description="Disordered" evidence="1">
    <location>
        <begin position="1"/>
        <end position="27"/>
    </location>
</feature>
<evidence type="ECO:0000313" key="2">
    <source>
        <dbReference type="EMBL" id="OMJ07427.1"/>
    </source>
</evidence>
<dbReference type="AlphaFoldDB" id="A0A1R1WYL0"/>
<accession>A0A1R1WYL0</accession>
<evidence type="ECO:0000313" key="3">
    <source>
        <dbReference type="Proteomes" id="UP000187429"/>
    </source>
</evidence>
<organism evidence="2 3">
    <name type="scientific">Smittium culicis</name>
    <dbReference type="NCBI Taxonomy" id="133412"/>
    <lineage>
        <taxon>Eukaryota</taxon>
        <taxon>Fungi</taxon>
        <taxon>Fungi incertae sedis</taxon>
        <taxon>Zoopagomycota</taxon>
        <taxon>Kickxellomycotina</taxon>
        <taxon>Harpellomycetes</taxon>
        <taxon>Harpellales</taxon>
        <taxon>Legeriomycetaceae</taxon>
        <taxon>Smittium</taxon>
    </lineage>
</organism>
<protein>
    <submittedName>
        <fullName evidence="2">Uncharacterized protein</fullName>
    </submittedName>
</protein>
<dbReference type="EMBL" id="LSSM01007656">
    <property type="protein sequence ID" value="OMJ07427.1"/>
    <property type="molecule type" value="Genomic_DNA"/>
</dbReference>